<organism evidence="2 3">
    <name type="scientific">Multifurca ochricompacta</name>
    <dbReference type="NCBI Taxonomy" id="376703"/>
    <lineage>
        <taxon>Eukaryota</taxon>
        <taxon>Fungi</taxon>
        <taxon>Dikarya</taxon>
        <taxon>Basidiomycota</taxon>
        <taxon>Agaricomycotina</taxon>
        <taxon>Agaricomycetes</taxon>
        <taxon>Russulales</taxon>
        <taxon>Russulaceae</taxon>
        <taxon>Multifurca</taxon>
    </lineage>
</organism>
<dbReference type="Proteomes" id="UP001203297">
    <property type="component" value="Unassembled WGS sequence"/>
</dbReference>
<keyword evidence="1" id="KW-0732">Signal</keyword>
<evidence type="ECO:0000313" key="2">
    <source>
        <dbReference type="EMBL" id="KAI0307428.1"/>
    </source>
</evidence>
<accession>A0AAD4MC51</accession>
<protein>
    <recommendedName>
        <fullName evidence="4">Secreted protein</fullName>
    </recommendedName>
</protein>
<reference evidence="2" key="1">
    <citation type="journal article" date="2022" name="New Phytol.">
        <title>Evolutionary transition to the ectomycorrhizal habit in the genomes of a hyperdiverse lineage of mushroom-forming fungi.</title>
        <authorList>
            <person name="Looney B."/>
            <person name="Miyauchi S."/>
            <person name="Morin E."/>
            <person name="Drula E."/>
            <person name="Courty P.E."/>
            <person name="Kohler A."/>
            <person name="Kuo A."/>
            <person name="LaButti K."/>
            <person name="Pangilinan J."/>
            <person name="Lipzen A."/>
            <person name="Riley R."/>
            <person name="Andreopoulos W."/>
            <person name="He G."/>
            <person name="Johnson J."/>
            <person name="Nolan M."/>
            <person name="Tritt A."/>
            <person name="Barry K.W."/>
            <person name="Grigoriev I.V."/>
            <person name="Nagy L.G."/>
            <person name="Hibbett D."/>
            <person name="Henrissat B."/>
            <person name="Matheny P.B."/>
            <person name="Labbe J."/>
            <person name="Martin F.M."/>
        </authorList>
    </citation>
    <scope>NUCLEOTIDE SEQUENCE</scope>
    <source>
        <strain evidence="2">BPL690</strain>
    </source>
</reference>
<evidence type="ECO:0000256" key="1">
    <source>
        <dbReference type="SAM" id="SignalP"/>
    </source>
</evidence>
<dbReference type="AlphaFoldDB" id="A0AAD4MC51"/>
<gene>
    <name evidence="2" type="ORF">B0F90DRAFT_1673496</name>
</gene>
<comment type="caution">
    <text evidence="2">The sequence shown here is derived from an EMBL/GenBank/DDBJ whole genome shotgun (WGS) entry which is preliminary data.</text>
</comment>
<evidence type="ECO:0008006" key="4">
    <source>
        <dbReference type="Google" id="ProtNLM"/>
    </source>
</evidence>
<name>A0AAD4MC51_9AGAM</name>
<keyword evidence="3" id="KW-1185">Reference proteome</keyword>
<feature type="signal peptide" evidence="1">
    <location>
        <begin position="1"/>
        <end position="17"/>
    </location>
</feature>
<proteinExistence type="predicted"/>
<evidence type="ECO:0000313" key="3">
    <source>
        <dbReference type="Proteomes" id="UP001203297"/>
    </source>
</evidence>
<feature type="chain" id="PRO_5042093267" description="Secreted protein" evidence="1">
    <location>
        <begin position="18"/>
        <end position="75"/>
    </location>
</feature>
<sequence length="75" mass="8203">MPLSFTVYLSAIYLILQESLLPKTLGPPSSAQRDSTYHKVHGTVAGRAISAPDTPAWCRRVWSLVTCAKKSQKAT</sequence>
<dbReference type="EMBL" id="WTXG01000001">
    <property type="protein sequence ID" value="KAI0307428.1"/>
    <property type="molecule type" value="Genomic_DNA"/>
</dbReference>